<evidence type="ECO:0000256" key="4">
    <source>
        <dbReference type="ARBA" id="ARBA00013179"/>
    </source>
</evidence>
<comment type="similarity">
    <text evidence="3 8">Belongs to the AB hydrolase superfamily. Lipase family.</text>
</comment>
<evidence type="ECO:0000259" key="11">
    <source>
        <dbReference type="Pfam" id="PF00151"/>
    </source>
</evidence>
<evidence type="ECO:0000256" key="2">
    <source>
        <dbReference type="ARBA" id="ARBA00004613"/>
    </source>
</evidence>
<dbReference type="PRINTS" id="PR00821">
    <property type="entry name" value="TAGLIPASE"/>
</dbReference>
<keyword evidence="5" id="KW-0964">Secreted</keyword>
<dbReference type="InterPro" id="IPR013818">
    <property type="entry name" value="Lipase"/>
</dbReference>
<evidence type="ECO:0000256" key="5">
    <source>
        <dbReference type="ARBA" id="ARBA00022525"/>
    </source>
</evidence>
<keyword evidence="6" id="KW-0378">Hydrolase</keyword>
<keyword evidence="10" id="KW-0732">Signal</keyword>
<protein>
    <recommendedName>
        <fullName evidence="4">phospholipase A1</fullName>
        <ecNumber evidence="4">3.1.1.32</ecNumber>
    </recommendedName>
</protein>
<dbReference type="Proteomes" id="UP000002358">
    <property type="component" value="Chromosome 3"/>
</dbReference>
<evidence type="ECO:0000256" key="7">
    <source>
        <dbReference type="ARBA" id="ARBA00023157"/>
    </source>
</evidence>
<dbReference type="InterPro" id="IPR033906">
    <property type="entry name" value="Lipase_N"/>
</dbReference>
<dbReference type="GO" id="GO:0016042">
    <property type="term" value="P:lipid catabolic process"/>
    <property type="evidence" value="ECO:0007669"/>
    <property type="project" value="TreeGrafter"/>
</dbReference>
<name>A0A7M7Q810_NASVI</name>
<evidence type="ECO:0000256" key="9">
    <source>
        <dbReference type="SAM" id="MobiDB-lite"/>
    </source>
</evidence>
<evidence type="ECO:0000256" key="8">
    <source>
        <dbReference type="RuleBase" id="RU004262"/>
    </source>
</evidence>
<dbReference type="Gene3D" id="3.40.50.1820">
    <property type="entry name" value="alpha/beta hydrolase"/>
    <property type="match status" value="1"/>
</dbReference>
<feature type="domain" description="Lipase" evidence="11">
    <location>
        <begin position="109"/>
        <end position="443"/>
    </location>
</feature>
<proteinExistence type="inferred from homology"/>
<evidence type="ECO:0000256" key="10">
    <source>
        <dbReference type="SAM" id="SignalP"/>
    </source>
</evidence>
<evidence type="ECO:0000256" key="6">
    <source>
        <dbReference type="ARBA" id="ARBA00022801"/>
    </source>
</evidence>
<reference evidence="12" key="1">
    <citation type="submission" date="2021-01" db="UniProtKB">
        <authorList>
            <consortium name="EnsemblMetazoa"/>
        </authorList>
    </citation>
    <scope>IDENTIFICATION</scope>
</reference>
<dbReference type="InParanoid" id="A0A7M7Q810"/>
<feature type="chain" id="PRO_5033913855" description="phospholipase A1" evidence="10">
    <location>
        <begin position="26"/>
        <end position="472"/>
    </location>
</feature>
<dbReference type="EnsemblMetazoa" id="XM_016984271">
    <property type="protein sequence ID" value="XP_016839760"/>
    <property type="gene ID" value="LOC100678594"/>
</dbReference>
<sequence>MHARKRLPILLLLLILSVSLHSANGQRRPPSKRQELFRKLTEAVFEFFGALRDLAAQVSERVRPYLKPLADAMRGKPKAQEKPVKPGEEPDKLDKKEEKKEAKPEVHDCFGLGPEVAETLETWMKGDANSTEDVKVKFHIRSNKISERRELSESDKSDLEKIDFDIRRRTFFVIHGYLSSSDAEWIPPMEDALLKLGDGNVITVDWSGQHFALNYFKVARSTETVGNQIATFLHDVSTTALEKQGIPKESWGPLHFIGHSLGSHISGYTAHEVKRRNGDWQVQRITGLDPAKLCFENSEENLKLDKGDAPFVDVIHTNAKNSLTEGLSLFKPIGHLDFYPNGGKHQPGCTESNFILPDSIKLPKRIINEAVCNHGKSYMYFTESILNSIAKNCTFWAKPWDMTEESAGKMLWDSCDPQSCIEMGINSEAYYPGNSEAFFVLTSGEPPFCSVTKREEVAEVKKILEDNKDDGA</sequence>
<feature type="region of interest" description="Disordered" evidence="9">
    <location>
        <begin position="69"/>
        <end position="105"/>
    </location>
</feature>
<evidence type="ECO:0000256" key="3">
    <source>
        <dbReference type="ARBA" id="ARBA00010701"/>
    </source>
</evidence>
<comment type="catalytic activity">
    <reaction evidence="1">
        <text>a 1,2-diacyl-sn-glycero-3-phosphocholine + H2O = a 2-acyl-sn-glycero-3-phosphocholine + a fatty acid + H(+)</text>
        <dbReference type="Rhea" id="RHEA:18689"/>
        <dbReference type="ChEBI" id="CHEBI:15377"/>
        <dbReference type="ChEBI" id="CHEBI:15378"/>
        <dbReference type="ChEBI" id="CHEBI:28868"/>
        <dbReference type="ChEBI" id="CHEBI:57643"/>
        <dbReference type="ChEBI" id="CHEBI:57875"/>
        <dbReference type="EC" id="3.1.1.32"/>
    </reaction>
</comment>
<dbReference type="AlphaFoldDB" id="A0A7M7Q810"/>
<keyword evidence="13" id="KW-1185">Reference proteome</keyword>
<accession>A0A7M7Q810</accession>
<dbReference type="SUPFAM" id="SSF53474">
    <property type="entry name" value="alpha/beta-Hydrolases"/>
    <property type="match status" value="1"/>
</dbReference>
<dbReference type="InterPro" id="IPR029058">
    <property type="entry name" value="AB_hydrolase_fold"/>
</dbReference>
<dbReference type="InterPro" id="IPR000734">
    <property type="entry name" value="TAG_lipase"/>
</dbReference>
<dbReference type="SMR" id="A0A7M7Q810"/>
<dbReference type="GO" id="GO:0008970">
    <property type="term" value="F:phospholipase A1 activity"/>
    <property type="evidence" value="ECO:0007669"/>
    <property type="project" value="UniProtKB-EC"/>
</dbReference>
<keyword evidence="7" id="KW-1015">Disulfide bond</keyword>
<dbReference type="EC" id="3.1.1.32" evidence="4"/>
<evidence type="ECO:0000313" key="12">
    <source>
        <dbReference type="EnsemblMetazoa" id="XP_031783113"/>
    </source>
</evidence>
<gene>
    <name evidence="12" type="primary">100678594</name>
</gene>
<dbReference type="PANTHER" id="PTHR11610">
    <property type="entry name" value="LIPASE"/>
    <property type="match status" value="1"/>
</dbReference>
<dbReference type="EnsemblMetazoa" id="XM_031927253">
    <property type="protein sequence ID" value="XP_031783113"/>
    <property type="gene ID" value="LOC100678594"/>
</dbReference>
<dbReference type="GO" id="GO:0005615">
    <property type="term" value="C:extracellular space"/>
    <property type="evidence" value="ECO:0007669"/>
    <property type="project" value="TreeGrafter"/>
</dbReference>
<dbReference type="CDD" id="cd00707">
    <property type="entry name" value="Pancreat_lipase_like"/>
    <property type="match status" value="1"/>
</dbReference>
<dbReference type="OMA" id="HTDGQDV"/>
<feature type="signal peptide" evidence="10">
    <location>
        <begin position="1"/>
        <end position="25"/>
    </location>
</feature>
<evidence type="ECO:0000256" key="1">
    <source>
        <dbReference type="ARBA" id="ARBA00000111"/>
    </source>
</evidence>
<comment type="subcellular location">
    <subcellularLocation>
        <location evidence="2">Secreted</location>
    </subcellularLocation>
</comment>
<evidence type="ECO:0000313" key="13">
    <source>
        <dbReference type="Proteomes" id="UP000002358"/>
    </source>
</evidence>
<dbReference type="Pfam" id="PF00151">
    <property type="entry name" value="Lipase"/>
    <property type="match status" value="1"/>
</dbReference>
<feature type="compositionally biased region" description="Basic and acidic residues" evidence="9">
    <location>
        <begin position="78"/>
        <end position="105"/>
    </location>
</feature>
<dbReference type="OrthoDB" id="199913at2759"/>
<organism evidence="12 13">
    <name type="scientific">Nasonia vitripennis</name>
    <name type="common">Parasitic wasp</name>
    <dbReference type="NCBI Taxonomy" id="7425"/>
    <lineage>
        <taxon>Eukaryota</taxon>
        <taxon>Metazoa</taxon>
        <taxon>Ecdysozoa</taxon>
        <taxon>Arthropoda</taxon>
        <taxon>Hexapoda</taxon>
        <taxon>Insecta</taxon>
        <taxon>Pterygota</taxon>
        <taxon>Neoptera</taxon>
        <taxon>Endopterygota</taxon>
        <taxon>Hymenoptera</taxon>
        <taxon>Apocrita</taxon>
        <taxon>Proctotrupomorpha</taxon>
        <taxon>Chalcidoidea</taxon>
        <taxon>Pteromalidae</taxon>
        <taxon>Pteromalinae</taxon>
        <taxon>Nasonia</taxon>
    </lineage>
</organism>